<evidence type="ECO:0000313" key="3">
    <source>
        <dbReference type="EMBL" id="AJF97358.1"/>
    </source>
</evidence>
<reference evidence="3 4" key="1">
    <citation type="journal article" date="2015" name="Parasitol. Res.">
        <title>Viruses in close associations with free-living amoebae.</title>
        <authorList>
            <person name="Scheid P."/>
        </authorList>
    </citation>
    <scope>NUCLEOTIDE SEQUENCE [LARGE SCALE GENOMIC DNA]</scope>
    <source>
        <strain evidence="3">KlaHel</strain>
    </source>
</reference>
<accession>A0A0B5IX90</accession>
<sequence length="232" mass="25839">MDALPQEVLQMILSGCDTGSLVALLTVSRQMRWLSACALIDGWHGAGRGRGVLVPVPPNGTRVSDVVEEDDDGDDNNGKEQNMRAINLILARKAERLACALHDDRKRFAHAITDREYPEVYAFLRYRLPSLLRGKVSRIDLCLNRATCRRFLHDLAGRFGVLHETVNRYPRWRYSWDRDSMCILGRGHMVFSLPAAPATPTGCLWCSKTPILFTSLFACGSSCPSMLCAVGT</sequence>
<name>A0A0B5IX90_9VIRU</name>
<dbReference type="InterPro" id="IPR001810">
    <property type="entry name" value="F-box_dom"/>
</dbReference>
<dbReference type="SUPFAM" id="SSF81383">
    <property type="entry name" value="F-box domain"/>
    <property type="match status" value="1"/>
</dbReference>
<evidence type="ECO:0000313" key="4">
    <source>
        <dbReference type="Proteomes" id="UP000202511"/>
    </source>
</evidence>
<dbReference type="GeneID" id="23462275"/>
<evidence type="ECO:0000256" key="1">
    <source>
        <dbReference type="SAM" id="MobiDB-lite"/>
    </source>
</evidence>
<feature type="region of interest" description="Disordered" evidence="1">
    <location>
        <begin position="57"/>
        <end position="80"/>
    </location>
</feature>
<dbReference type="InterPro" id="IPR036047">
    <property type="entry name" value="F-box-like_dom_sf"/>
</dbReference>
<protein>
    <recommendedName>
        <fullName evidence="2">F-box domain-containing protein</fullName>
    </recommendedName>
</protein>
<dbReference type="Proteomes" id="UP000202511">
    <property type="component" value="Segment"/>
</dbReference>
<feature type="domain" description="F-box" evidence="2">
    <location>
        <begin position="1"/>
        <end position="32"/>
    </location>
</feature>
<evidence type="ECO:0000259" key="2">
    <source>
        <dbReference type="PROSITE" id="PS50181"/>
    </source>
</evidence>
<dbReference type="RefSeq" id="YP_009119593.1">
    <property type="nucleotide sequence ID" value="NC_026440.1"/>
</dbReference>
<organism evidence="3 4">
    <name type="scientific">Pandoravirus inopinatum</name>
    <dbReference type="NCBI Taxonomy" id="1605721"/>
    <lineage>
        <taxon>Viruses</taxon>
        <taxon>Pandoravirus</taxon>
    </lineage>
</organism>
<dbReference type="EMBL" id="KP136319">
    <property type="protein sequence ID" value="AJF97358.1"/>
    <property type="molecule type" value="Genomic_DNA"/>
</dbReference>
<feature type="compositionally biased region" description="Acidic residues" evidence="1">
    <location>
        <begin position="66"/>
        <end position="75"/>
    </location>
</feature>
<proteinExistence type="predicted"/>
<dbReference type="KEGG" id="vg:23462275"/>
<dbReference type="PROSITE" id="PS50181">
    <property type="entry name" value="FBOX"/>
    <property type="match status" value="1"/>
</dbReference>